<evidence type="ECO:0000259" key="2">
    <source>
        <dbReference type="PROSITE" id="PS50870"/>
    </source>
</evidence>
<name>A0A8X6QZ21_NEPPI</name>
<dbReference type="AlphaFoldDB" id="A0A8X6QZ21"/>
<proteinExistence type="predicted"/>
<dbReference type="GO" id="GO:0005794">
    <property type="term" value="C:Golgi apparatus"/>
    <property type="evidence" value="ECO:0007669"/>
    <property type="project" value="TreeGrafter"/>
</dbReference>
<feature type="region of interest" description="Disordered" evidence="1">
    <location>
        <begin position="287"/>
        <end position="319"/>
    </location>
</feature>
<accession>A0A8X6QZ21</accession>
<dbReference type="Pfam" id="PF06456">
    <property type="entry name" value="Arfaptin"/>
    <property type="match status" value="1"/>
</dbReference>
<dbReference type="PANTHER" id="PTHR10164:SF4">
    <property type="entry name" value="GH23156P"/>
    <property type="match status" value="1"/>
</dbReference>
<keyword evidence="4" id="KW-1185">Reference proteome</keyword>
<dbReference type="GO" id="GO:0019904">
    <property type="term" value="F:protein domain specific binding"/>
    <property type="evidence" value="ECO:0007669"/>
    <property type="project" value="InterPro"/>
</dbReference>
<dbReference type="PROSITE" id="PS50870">
    <property type="entry name" value="AH"/>
    <property type="match status" value="1"/>
</dbReference>
<dbReference type="InterPro" id="IPR024114">
    <property type="entry name" value="Islet_autoAg_Ica1/Ica1-like"/>
</dbReference>
<comment type="caution">
    <text evidence="3">The sequence shown here is derived from an EMBL/GenBank/DDBJ whole genome shotgun (WGS) entry which is preliminary data.</text>
</comment>
<feature type="domain" description="AH" evidence="2">
    <location>
        <begin position="40"/>
        <end position="243"/>
    </location>
</feature>
<dbReference type="Proteomes" id="UP000887013">
    <property type="component" value="Unassembled WGS sequence"/>
</dbReference>
<evidence type="ECO:0000256" key="1">
    <source>
        <dbReference type="SAM" id="MobiDB-lite"/>
    </source>
</evidence>
<dbReference type="PANTHER" id="PTHR10164">
    <property type="entry name" value="ISLET CELL AUTOANTIGEN 1"/>
    <property type="match status" value="1"/>
</dbReference>
<feature type="compositionally biased region" description="Polar residues" evidence="1">
    <location>
        <begin position="287"/>
        <end position="297"/>
    </location>
</feature>
<dbReference type="SUPFAM" id="SSF103657">
    <property type="entry name" value="BAR/IMD domain-like"/>
    <property type="match status" value="1"/>
</dbReference>
<dbReference type="InterPro" id="IPR010504">
    <property type="entry name" value="AH_dom"/>
</dbReference>
<dbReference type="Gene3D" id="1.20.1270.60">
    <property type="entry name" value="Arfaptin homology (AH) domain/BAR domain"/>
    <property type="match status" value="1"/>
</dbReference>
<protein>
    <submittedName>
        <fullName evidence="3">Islet cell autoantigen 1</fullName>
    </submittedName>
</protein>
<dbReference type="EMBL" id="BMAW01040252">
    <property type="protein sequence ID" value="GFU58989.1"/>
    <property type="molecule type" value="Genomic_DNA"/>
</dbReference>
<reference evidence="3" key="1">
    <citation type="submission" date="2020-08" db="EMBL/GenBank/DDBJ databases">
        <title>Multicomponent nature underlies the extraordinary mechanical properties of spider dragline silk.</title>
        <authorList>
            <person name="Kono N."/>
            <person name="Nakamura H."/>
            <person name="Mori M."/>
            <person name="Yoshida Y."/>
            <person name="Ohtoshi R."/>
            <person name="Malay A.D."/>
            <person name="Moran D.A.P."/>
            <person name="Tomita M."/>
            <person name="Numata K."/>
            <person name="Arakawa K."/>
        </authorList>
    </citation>
    <scope>NUCLEOTIDE SEQUENCE</scope>
</reference>
<evidence type="ECO:0000313" key="3">
    <source>
        <dbReference type="EMBL" id="GFU58989.1"/>
    </source>
</evidence>
<gene>
    <name evidence="3" type="primary">ICA1</name>
    <name evidence="3" type="ORF">NPIL_577741</name>
</gene>
<evidence type="ECO:0000313" key="4">
    <source>
        <dbReference type="Proteomes" id="UP000887013"/>
    </source>
</evidence>
<dbReference type="InterPro" id="IPR027267">
    <property type="entry name" value="AH/BAR_dom_sf"/>
</dbReference>
<feature type="compositionally biased region" description="Polar residues" evidence="1">
    <location>
        <begin position="307"/>
        <end position="317"/>
    </location>
</feature>
<organism evidence="3 4">
    <name type="scientific">Nephila pilipes</name>
    <name type="common">Giant wood spider</name>
    <name type="synonym">Nephila maculata</name>
    <dbReference type="NCBI Taxonomy" id="299642"/>
    <lineage>
        <taxon>Eukaryota</taxon>
        <taxon>Metazoa</taxon>
        <taxon>Ecdysozoa</taxon>
        <taxon>Arthropoda</taxon>
        <taxon>Chelicerata</taxon>
        <taxon>Arachnida</taxon>
        <taxon>Araneae</taxon>
        <taxon>Araneomorphae</taxon>
        <taxon>Entelegynae</taxon>
        <taxon>Araneoidea</taxon>
        <taxon>Nephilidae</taxon>
        <taxon>Nephila</taxon>
    </lineage>
</organism>
<dbReference type="GO" id="GO:0051049">
    <property type="term" value="P:regulation of transport"/>
    <property type="evidence" value="ECO:0007669"/>
    <property type="project" value="TreeGrafter"/>
</dbReference>
<dbReference type="OrthoDB" id="6430306at2759"/>
<dbReference type="SMART" id="SM01015">
    <property type="entry name" value="Arfaptin"/>
    <property type="match status" value="1"/>
</dbReference>
<sequence>MSQKTEGKSPVATKIQQAYWEAKRDFNNSLGNRDDDCLIANDLDLDTRIEFLQAADHNFNALLAVLIKYNKALAKLMATEEALGSALIEYGIKDSTRAGRLMSVSGKYVSRSASRKSSLKTLIIKLFHEVQIFQFKATVDVLQTVAKMEKSRRSYRSGLMWMKNESQNLDPDVSKKLQKFKRVQEHIRNLKVRFDRAKLEVMQKVDLYLFSRCNLFSQTLVQYRKTFCKVSKNSAISTKCAMQNIPYCFSYRFEVLKQLNDFSNMPQMCLEYQFNSTQNYRNVPTVSNELSSDSNSDIRNRKRITPVSKSDSSQSTIRARKKVTFKDEANSVITDKESDNNDAEQLINLNYDDENTKWSNVSANTSEENQLSKKYSEDLLSLDLCTNQSTESFQEIEENNEFRNELEHCMNLLDSIGDQAPESNSELQFWSLMENFTKFKDKSALLPSCEFPENGNGEKSTFSYLEDVLIEFDPFSAEKTSCFQSKTINENC</sequence>